<evidence type="ECO:0000259" key="2">
    <source>
        <dbReference type="Pfam" id="PF10756"/>
    </source>
</evidence>
<dbReference type="Pfam" id="PF10756">
    <property type="entry name" value="bPH_6"/>
    <property type="match status" value="1"/>
</dbReference>
<reference evidence="3 4" key="1">
    <citation type="submission" date="2016-09" db="EMBL/GenBank/DDBJ databases">
        <authorList>
            <person name="Capua I."/>
            <person name="De Benedictis P."/>
            <person name="Joannis T."/>
            <person name="Lombin L.H."/>
            <person name="Cattoli G."/>
        </authorList>
    </citation>
    <scope>NUCLEOTIDE SEQUENCE [LARGE SCALE GENOMIC DNA]</scope>
    <source>
        <strain evidence="3 4">ISLP-3</strain>
    </source>
</reference>
<sequence length="152" mass="16581">MASPKGLYEPFAPRFVRYMAWAAVVVLVGGLSIVLYLAPGTGGAGYSAGNVVGLTLVVLAGCVFLWRQATVRATVDTTGIKVRNLFWVRTYDWPHIVAVTYGSGDPWVMLELSDGHRTAMMAIQRSDGRYAAREVERLDSLVTLHGESHSTH</sequence>
<keyword evidence="4" id="KW-1185">Reference proteome</keyword>
<dbReference type="Proteomes" id="UP000199039">
    <property type="component" value="Unassembled WGS sequence"/>
</dbReference>
<proteinExistence type="predicted"/>
<dbReference type="OrthoDB" id="3824918at2"/>
<dbReference type="EMBL" id="FMYH01000002">
    <property type="protein sequence ID" value="SDC18552.1"/>
    <property type="molecule type" value="Genomic_DNA"/>
</dbReference>
<dbReference type="STRING" id="1814289.SAMN05216410_1346"/>
<evidence type="ECO:0000313" key="4">
    <source>
        <dbReference type="Proteomes" id="UP000199039"/>
    </source>
</evidence>
<evidence type="ECO:0000256" key="1">
    <source>
        <dbReference type="SAM" id="Phobius"/>
    </source>
</evidence>
<keyword evidence="1" id="KW-0812">Transmembrane</keyword>
<feature type="domain" description="Low molecular weight protein antigen 6 PH" evidence="2">
    <location>
        <begin position="71"/>
        <end position="138"/>
    </location>
</feature>
<dbReference type="AlphaFoldDB" id="A0A1G6JIC9"/>
<gene>
    <name evidence="3" type="ORF">SAMN05216410_1346</name>
</gene>
<organism evidence="3 4">
    <name type="scientific">Sanguibacter gelidistatuariae</name>
    <dbReference type="NCBI Taxonomy" id="1814289"/>
    <lineage>
        <taxon>Bacteria</taxon>
        <taxon>Bacillati</taxon>
        <taxon>Actinomycetota</taxon>
        <taxon>Actinomycetes</taxon>
        <taxon>Micrococcales</taxon>
        <taxon>Sanguibacteraceae</taxon>
        <taxon>Sanguibacter</taxon>
    </lineage>
</organism>
<feature type="transmembrane region" description="Helical" evidence="1">
    <location>
        <begin position="20"/>
        <end position="38"/>
    </location>
</feature>
<keyword evidence="1" id="KW-0472">Membrane</keyword>
<accession>A0A1G6JIC9</accession>
<evidence type="ECO:0000313" key="3">
    <source>
        <dbReference type="EMBL" id="SDC18552.1"/>
    </source>
</evidence>
<dbReference type="RefSeq" id="WP_093181861.1">
    <property type="nucleotide sequence ID" value="NZ_FMYH01000002.1"/>
</dbReference>
<feature type="transmembrane region" description="Helical" evidence="1">
    <location>
        <begin position="44"/>
        <end position="66"/>
    </location>
</feature>
<name>A0A1G6JIC9_9MICO</name>
<protein>
    <submittedName>
        <fullName evidence="3">PH domain-containing protein</fullName>
    </submittedName>
</protein>
<dbReference type="InterPro" id="IPR019692">
    <property type="entry name" value="CFP-6_PH"/>
</dbReference>
<keyword evidence="1" id="KW-1133">Transmembrane helix</keyword>